<accession>A0A1U9K762</accession>
<gene>
    <name evidence="3" type="ORF">B0W44_08800</name>
</gene>
<dbReference type="OrthoDB" id="1649278at2"/>
<name>A0A1U9K762_9BACL</name>
<evidence type="ECO:0000256" key="2">
    <source>
        <dbReference type="SAM" id="Phobius"/>
    </source>
</evidence>
<dbReference type="RefSeq" id="WP_077719737.1">
    <property type="nucleotide sequence ID" value="NZ_CP019699.1"/>
</dbReference>
<dbReference type="KEGG" id="ntr:B0W44_08800"/>
<reference evidence="3 4" key="1">
    <citation type="journal article" date="2015" name="Int. J. Syst. Evol. Microbiol.">
        <title>Novibacillus thermophilus gen. nov., sp. nov., a Gram-staining-negative and moderately thermophilic member of the family Thermoactinomycetaceae.</title>
        <authorList>
            <person name="Yang G."/>
            <person name="Chen J."/>
            <person name="Zhou S."/>
        </authorList>
    </citation>
    <scope>NUCLEOTIDE SEQUENCE [LARGE SCALE GENOMIC DNA]</scope>
    <source>
        <strain evidence="3 4">SG-1</strain>
    </source>
</reference>
<dbReference type="EMBL" id="CP019699">
    <property type="protein sequence ID" value="AQS55874.1"/>
    <property type="molecule type" value="Genomic_DNA"/>
</dbReference>
<dbReference type="NCBIfam" id="TIGR02832">
    <property type="entry name" value="spo_yunB"/>
    <property type="match status" value="1"/>
</dbReference>
<keyword evidence="2" id="KW-1133">Transmembrane helix</keyword>
<dbReference type="STRING" id="1471761.B0W44_08800"/>
<evidence type="ECO:0000313" key="4">
    <source>
        <dbReference type="Proteomes" id="UP000188603"/>
    </source>
</evidence>
<dbReference type="PIRSF" id="PIRSF021383">
    <property type="entry name" value="YunB"/>
    <property type="match status" value="1"/>
</dbReference>
<dbReference type="Pfam" id="PF09560">
    <property type="entry name" value="Spore_YunB"/>
    <property type="match status" value="1"/>
</dbReference>
<proteinExistence type="predicted"/>
<evidence type="ECO:0000256" key="1">
    <source>
        <dbReference type="SAM" id="MobiDB-lite"/>
    </source>
</evidence>
<evidence type="ECO:0000313" key="3">
    <source>
        <dbReference type="EMBL" id="AQS55874.1"/>
    </source>
</evidence>
<sequence>MPRLVLRRRRLLPRWKRRFIFWTALSFAVVFTAYVALVIVERNVEPVLRTLVETRVKQVAAEAVREALREQLVSRQAFEDVIRFVKDREGNVQSVVIDQSKQMQLHEEALSQIQAYLTDHLYHYMQEQGLDKVNITLGQMFNSRLFADRGPSIPVSIIPKGAVNIEVEPSIESAGINNVLVKLMMHIRLDVNVIVPFPSDTVSVNTRYPLATAVVIGDTPQWYWNTTGHVTDQPVIPGITPEGTRGEPSVPIEGNER</sequence>
<organism evidence="3 4">
    <name type="scientific">Novibacillus thermophilus</name>
    <dbReference type="NCBI Taxonomy" id="1471761"/>
    <lineage>
        <taxon>Bacteria</taxon>
        <taxon>Bacillati</taxon>
        <taxon>Bacillota</taxon>
        <taxon>Bacilli</taxon>
        <taxon>Bacillales</taxon>
        <taxon>Thermoactinomycetaceae</taxon>
        <taxon>Novibacillus</taxon>
    </lineage>
</organism>
<keyword evidence="4" id="KW-1185">Reference proteome</keyword>
<protein>
    <submittedName>
        <fullName evidence="3">Sporulation protein YunB</fullName>
    </submittedName>
</protein>
<feature type="transmembrane region" description="Helical" evidence="2">
    <location>
        <begin position="20"/>
        <end position="40"/>
    </location>
</feature>
<dbReference type="Proteomes" id="UP000188603">
    <property type="component" value="Chromosome"/>
</dbReference>
<keyword evidence="2" id="KW-0812">Transmembrane</keyword>
<keyword evidence="2" id="KW-0472">Membrane</keyword>
<dbReference type="InterPro" id="IPR014197">
    <property type="entry name" value="Sporulation_prot_YunB"/>
</dbReference>
<dbReference type="AlphaFoldDB" id="A0A1U9K762"/>
<feature type="region of interest" description="Disordered" evidence="1">
    <location>
        <begin position="233"/>
        <end position="257"/>
    </location>
</feature>